<dbReference type="Gene3D" id="3.30.70.260">
    <property type="match status" value="1"/>
</dbReference>
<dbReference type="InterPro" id="IPR003416">
    <property type="entry name" value="MgtC/SapB/SrpB/YhiD_fam"/>
</dbReference>
<evidence type="ECO:0000256" key="7">
    <source>
        <dbReference type="ARBA" id="ARBA00023136"/>
    </source>
</evidence>
<protein>
    <recommendedName>
        <fullName evidence="3">Protein MgtC</fullName>
    </recommendedName>
</protein>
<evidence type="ECO:0000313" key="12">
    <source>
        <dbReference type="Proteomes" id="UP000069030"/>
    </source>
</evidence>
<dbReference type="InterPro" id="IPR048640">
    <property type="entry name" value="MgtC-like_C"/>
</dbReference>
<evidence type="ECO:0000259" key="10">
    <source>
        <dbReference type="Pfam" id="PF21770"/>
    </source>
</evidence>
<sequence>MLITVFIGRLALAFILGALIGAERQVRQKSAGLRTNTLVSIGAAGFVLMAYTIGDMAVGRVASYVVSGIGFLGAGVIMKDGFSIRGLNTAATIWCSASVGSMCAVGLWMEAIAMTVLILLAHISLRPIGNMINKLSFESETDSAEVHYEIIVGCKEQVENHIRVMVLENLRAQKDLQLRSLKSTDNGNPAFSYLKFEILCIGKKDDILEQITSKVSLEYGVSEVTWELTAY</sequence>
<evidence type="ECO:0000256" key="1">
    <source>
        <dbReference type="ARBA" id="ARBA00004651"/>
    </source>
</evidence>
<dbReference type="GeneID" id="66974355"/>
<dbReference type="Pfam" id="PF21770">
    <property type="entry name" value="MgtC_SapB_C"/>
    <property type="match status" value="1"/>
</dbReference>
<gene>
    <name evidence="11" type="ORF">AS202_06060</name>
</gene>
<organism evidence="11 12">
    <name type="scientific">Myroides odoratimimus</name>
    <dbReference type="NCBI Taxonomy" id="76832"/>
    <lineage>
        <taxon>Bacteria</taxon>
        <taxon>Pseudomonadati</taxon>
        <taxon>Bacteroidota</taxon>
        <taxon>Flavobacteriia</taxon>
        <taxon>Flavobacteriales</taxon>
        <taxon>Flavobacteriaceae</taxon>
        <taxon>Myroides</taxon>
    </lineage>
</organism>
<dbReference type="AlphaFoldDB" id="A0A0S7E615"/>
<evidence type="ECO:0000256" key="2">
    <source>
        <dbReference type="ARBA" id="ARBA00009298"/>
    </source>
</evidence>
<comment type="function">
    <text evidence="8">Virulence factor required for growth in low Mg(2+) medium and for intramacrophage survival. May be involved in regulating membrane potential by activating Na(+)/K(+)-ATPase.</text>
</comment>
<dbReference type="Proteomes" id="UP000069030">
    <property type="component" value="Chromosome"/>
</dbReference>
<dbReference type="eggNOG" id="COG1285">
    <property type="taxonomic scope" value="Bacteria"/>
</dbReference>
<keyword evidence="4" id="KW-1003">Cell membrane</keyword>
<feature type="domain" description="MgtC-like C-terminal" evidence="10">
    <location>
        <begin position="148"/>
        <end position="226"/>
    </location>
</feature>
<keyword evidence="7" id="KW-0472">Membrane</keyword>
<dbReference type="EMBL" id="CP013690">
    <property type="protein sequence ID" value="ALU25724.1"/>
    <property type="molecule type" value="Genomic_DNA"/>
</dbReference>
<comment type="similarity">
    <text evidence="2">Belongs to the MgtC/SapB family.</text>
</comment>
<evidence type="ECO:0000256" key="8">
    <source>
        <dbReference type="ARBA" id="ARBA00025369"/>
    </source>
</evidence>
<keyword evidence="5" id="KW-0812">Transmembrane</keyword>
<dbReference type="KEGG" id="mod:AS202_06060"/>
<dbReference type="InterPro" id="IPR049177">
    <property type="entry name" value="MgtC_SapB_SrpB_YhiD_N"/>
</dbReference>
<dbReference type="PANTHER" id="PTHR33778:SF3">
    <property type="entry name" value="PROTEIN MGTC"/>
    <property type="match status" value="1"/>
</dbReference>
<dbReference type="RefSeq" id="WP_006257810.1">
    <property type="nucleotide sequence ID" value="NZ_BCMQ01000002.1"/>
</dbReference>
<evidence type="ECO:0000256" key="4">
    <source>
        <dbReference type="ARBA" id="ARBA00022475"/>
    </source>
</evidence>
<evidence type="ECO:0000256" key="5">
    <source>
        <dbReference type="ARBA" id="ARBA00022692"/>
    </source>
</evidence>
<keyword evidence="6" id="KW-1133">Transmembrane helix</keyword>
<proteinExistence type="inferred from homology"/>
<dbReference type="Pfam" id="PF02308">
    <property type="entry name" value="MgtC"/>
    <property type="match status" value="1"/>
</dbReference>
<evidence type="ECO:0000256" key="6">
    <source>
        <dbReference type="ARBA" id="ARBA00022989"/>
    </source>
</evidence>
<dbReference type="PRINTS" id="PR01837">
    <property type="entry name" value="MGTCSAPBPROT"/>
</dbReference>
<evidence type="ECO:0000256" key="3">
    <source>
        <dbReference type="ARBA" id="ARBA00013833"/>
    </source>
</evidence>
<dbReference type="GO" id="GO:0005886">
    <property type="term" value="C:plasma membrane"/>
    <property type="evidence" value="ECO:0007669"/>
    <property type="project" value="UniProtKB-SubCell"/>
</dbReference>
<name>A0A0S7E615_9FLAO</name>
<accession>A0A0S7E615</accession>
<comment type="subcellular location">
    <subcellularLocation>
        <location evidence="1">Cell membrane</location>
        <topology evidence="1">Multi-pass membrane protein</topology>
    </subcellularLocation>
</comment>
<reference evidence="11 12" key="1">
    <citation type="journal article" date="2016" name="J. Zhejiang Univ. Sci. B">
        <title>Antibiotic resistance mechanisms of Myroides sp.</title>
        <authorList>
            <person name="Hu S."/>
            <person name="Yuan S."/>
            <person name="Qu H."/>
            <person name="Jiang T."/>
            <person name="Zhou Y."/>
            <person name="Wang M."/>
            <person name="Ming D."/>
        </authorList>
    </citation>
    <scope>NUCLEOTIDE SEQUENCE [LARGE SCALE GENOMIC DNA]</scope>
    <source>
        <strain evidence="11 12">PR63039</strain>
    </source>
</reference>
<dbReference type="PANTHER" id="PTHR33778">
    <property type="entry name" value="PROTEIN MGTC"/>
    <property type="match status" value="1"/>
</dbReference>
<evidence type="ECO:0000259" key="9">
    <source>
        <dbReference type="Pfam" id="PF02308"/>
    </source>
</evidence>
<evidence type="ECO:0000313" key="11">
    <source>
        <dbReference type="EMBL" id="ALU25724.1"/>
    </source>
</evidence>
<feature type="domain" description="MgtC/SapB/SrpB/YhiD N-terminal" evidence="9">
    <location>
        <begin position="10"/>
        <end position="130"/>
    </location>
</feature>